<evidence type="ECO:0000256" key="6">
    <source>
        <dbReference type="SAM" id="SignalP"/>
    </source>
</evidence>
<evidence type="ECO:0000256" key="4">
    <source>
        <dbReference type="ARBA" id="ARBA00023237"/>
    </source>
</evidence>
<keyword evidence="9" id="KW-1185">Reference proteome</keyword>
<dbReference type="Pfam" id="PF13505">
    <property type="entry name" value="OMP_b-brl"/>
    <property type="match status" value="1"/>
</dbReference>
<feature type="domain" description="Outer membrane protein beta-barrel" evidence="7">
    <location>
        <begin position="42"/>
        <end position="230"/>
    </location>
</feature>
<proteinExistence type="inferred from homology"/>
<dbReference type="Gene3D" id="2.40.128.90">
    <property type="entry name" value="OMPT-like"/>
    <property type="match status" value="1"/>
</dbReference>
<comment type="subcellular location">
    <subcellularLocation>
        <location evidence="1">Cell outer membrane</location>
    </subcellularLocation>
</comment>
<gene>
    <name evidence="8" type="ORF">SAMN02745126_02029</name>
</gene>
<dbReference type="InterPro" id="IPR027385">
    <property type="entry name" value="Beta-barrel_OMP"/>
</dbReference>
<keyword evidence="3" id="KW-0472">Membrane</keyword>
<dbReference type="SUPFAM" id="SSF56925">
    <property type="entry name" value="OMPA-like"/>
    <property type="match status" value="1"/>
</dbReference>
<evidence type="ECO:0000256" key="3">
    <source>
        <dbReference type="ARBA" id="ARBA00023136"/>
    </source>
</evidence>
<dbReference type="SUPFAM" id="SSF69917">
    <property type="entry name" value="OMPT-like"/>
    <property type="match status" value="1"/>
</dbReference>
<evidence type="ECO:0000313" key="9">
    <source>
        <dbReference type="Proteomes" id="UP000190092"/>
    </source>
</evidence>
<evidence type="ECO:0000259" key="7">
    <source>
        <dbReference type="Pfam" id="PF13505"/>
    </source>
</evidence>
<dbReference type="GO" id="GO:0006508">
    <property type="term" value="P:proteolysis"/>
    <property type="evidence" value="ECO:0007669"/>
    <property type="project" value="InterPro"/>
</dbReference>
<name>A0A1T4MYN0_9HYPH</name>
<evidence type="ECO:0000256" key="2">
    <source>
        <dbReference type="ARBA" id="ARBA00022729"/>
    </source>
</evidence>
<protein>
    <submittedName>
        <fullName evidence="8">Opacity protein</fullName>
    </submittedName>
</protein>
<feature type="signal peptide" evidence="6">
    <location>
        <begin position="1"/>
        <end position="23"/>
    </location>
</feature>
<dbReference type="GO" id="GO:0009279">
    <property type="term" value="C:cell outer membrane"/>
    <property type="evidence" value="ECO:0007669"/>
    <property type="project" value="UniProtKB-SubCell"/>
</dbReference>
<dbReference type="STRING" id="225324.SAMN02745126_02029"/>
<evidence type="ECO:0000313" key="8">
    <source>
        <dbReference type="EMBL" id="SJZ72123.1"/>
    </source>
</evidence>
<dbReference type="Pfam" id="PF01278">
    <property type="entry name" value="Omptin"/>
    <property type="match status" value="1"/>
</dbReference>
<dbReference type="Proteomes" id="UP000190092">
    <property type="component" value="Unassembled WGS sequence"/>
</dbReference>
<organism evidence="8 9">
    <name type="scientific">Enhydrobacter aerosaccus</name>
    <dbReference type="NCBI Taxonomy" id="225324"/>
    <lineage>
        <taxon>Bacteria</taxon>
        <taxon>Pseudomonadati</taxon>
        <taxon>Pseudomonadota</taxon>
        <taxon>Alphaproteobacteria</taxon>
        <taxon>Hyphomicrobiales</taxon>
        <taxon>Enhydrobacter</taxon>
    </lineage>
</organism>
<dbReference type="InterPro" id="IPR011250">
    <property type="entry name" value="OMP/PagP_B-barrel"/>
</dbReference>
<dbReference type="InterPro" id="IPR053724">
    <property type="entry name" value="OMP_A26_sf"/>
</dbReference>
<dbReference type="Gene3D" id="2.40.160.20">
    <property type="match status" value="1"/>
</dbReference>
<reference evidence="9" key="1">
    <citation type="submission" date="2017-02" db="EMBL/GenBank/DDBJ databases">
        <authorList>
            <person name="Varghese N."/>
            <person name="Submissions S."/>
        </authorList>
    </citation>
    <scope>NUCLEOTIDE SEQUENCE [LARGE SCALE GENOMIC DNA]</scope>
    <source>
        <strain evidence="9">ATCC 27094</strain>
    </source>
</reference>
<dbReference type="InterPro" id="IPR000036">
    <property type="entry name" value="Peptidase_A26_omptin"/>
</dbReference>
<dbReference type="GO" id="GO:0004190">
    <property type="term" value="F:aspartic-type endopeptidase activity"/>
    <property type="evidence" value="ECO:0007669"/>
    <property type="project" value="InterPro"/>
</dbReference>
<evidence type="ECO:0000256" key="1">
    <source>
        <dbReference type="ARBA" id="ARBA00004442"/>
    </source>
</evidence>
<dbReference type="PANTHER" id="PTHR34001:SF3">
    <property type="entry name" value="BLL7405 PROTEIN"/>
    <property type="match status" value="1"/>
</dbReference>
<comment type="similarity">
    <text evidence="5">Belongs to the Omp25/RopB family.</text>
</comment>
<evidence type="ECO:0000256" key="5">
    <source>
        <dbReference type="ARBA" id="ARBA00038306"/>
    </source>
</evidence>
<keyword evidence="2 6" id="KW-0732">Signal</keyword>
<accession>A0A1T4MYN0</accession>
<dbReference type="InterPro" id="IPR020080">
    <property type="entry name" value="OM_adhesin/peptidase_omptin"/>
</dbReference>
<feature type="chain" id="PRO_5012933546" evidence="6">
    <location>
        <begin position="24"/>
        <end position="574"/>
    </location>
</feature>
<dbReference type="RefSeq" id="WP_085933757.1">
    <property type="nucleotide sequence ID" value="NZ_FUWJ01000002.1"/>
</dbReference>
<keyword evidence="4" id="KW-0998">Cell outer membrane</keyword>
<dbReference type="AlphaFoldDB" id="A0A1T4MYN0"/>
<sequence>MLYRRLVGIAALLTCASGSPVLAADDPPLSAETSPSQAQSRAVEPVRSNWEGFYLGGHVGGATGTATFSSPYGSDLFGGSVNTPAFLAGLQAGYNWLPTSQLLLGVEVSGSYLVSQGQNTCAQPNTEQIGATCQAFPNAIASFTGRIGYLTEPNGRTLIYGKAGAAWMHSQLYANPNSAGFPGFNLTAETGTGGSQAVGVWGWTIGAGVEYAVSSKWSLNVGYDYMRFSGINLQTPPTTNVTALREVDSVVGGTSSVTQDLHIARLGLNYHWGGPSKTADESYASAPDTRSTWKPGWEAEVGLRYWYSSGNFQTTNSESNTPNSPAGSNLSYNGMTGHTGELFGRVDAPFNGFVKGYVGGGGITGGTMYDEDWGLGKALSNEPTAYQVTQSNIGGSLSYVTLDLGYNVLRGPDHKIGLFAGYNRYQMSLNATGIYYPTAPSAGAQFASNVPVISDNSTWQSLRLGMSAQVWPAERFRVDADLAYLPYVALNGMDAHWLRNAFFPVNGTGNGVQGELVLSYYVTDAFSIGVGGRYWSMWTNSASYSFGSYEYVTQSTNRYGVFLQGAYRFGTPKQ</sequence>
<dbReference type="PANTHER" id="PTHR34001">
    <property type="entry name" value="BLL7405 PROTEIN"/>
    <property type="match status" value="1"/>
</dbReference>
<dbReference type="InterPro" id="IPR051692">
    <property type="entry name" value="OMP-like"/>
</dbReference>
<dbReference type="EMBL" id="FUWJ01000002">
    <property type="protein sequence ID" value="SJZ72123.1"/>
    <property type="molecule type" value="Genomic_DNA"/>
</dbReference>